<dbReference type="RefSeq" id="WP_132130769.1">
    <property type="nucleotide sequence ID" value="NZ_CP042432.1"/>
</dbReference>
<evidence type="ECO:0000313" key="3">
    <source>
        <dbReference type="Proteomes" id="UP000295807"/>
    </source>
</evidence>
<gene>
    <name evidence="2" type="ORF">EDD80_12413</name>
</gene>
<dbReference type="EMBL" id="SMAD01000024">
    <property type="protein sequence ID" value="TCS83956.1"/>
    <property type="molecule type" value="Genomic_DNA"/>
</dbReference>
<dbReference type="OrthoDB" id="793497at2"/>
<reference evidence="2 3" key="1">
    <citation type="submission" date="2019-03" db="EMBL/GenBank/DDBJ databases">
        <title>Genomic Encyclopedia of Type Strains, Phase IV (KMG-IV): sequencing the most valuable type-strain genomes for metagenomic binning, comparative biology and taxonomic classification.</title>
        <authorList>
            <person name="Goeker M."/>
        </authorList>
    </citation>
    <scope>NUCLEOTIDE SEQUENCE [LARGE SCALE GENOMIC DNA]</scope>
    <source>
        <strain evidence="2 3">DSM 21100</strain>
    </source>
</reference>
<name>A0A4R3KKV4_9SPHI</name>
<dbReference type="Proteomes" id="UP000295807">
    <property type="component" value="Unassembled WGS sequence"/>
</dbReference>
<evidence type="ECO:0000256" key="1">
    <source>
        <dbReference type="SAM" id="MobiDB-lite"/>
    </source>
</evidence>
<feature type="region of interest" description="Disordered" evidence="1">
    <location>
        <begin position="1"/>
        <end position="68"/>
    </location>
</feature>
<protein>
    <submittedName>
        <fullName evidence="2">Uncharacterized protein</fullName>
    </submittedName>
</protein>
<organism evidence="2 3">
    <name type="scientific">Anseongella ginsenosidimutans</name>
    <dbReference type="NCBI Taxonomy" id="496056"/>
    <lineage>
        <taxon>Bacteria</taxon>
        <taxon>Pseudomonadati</taxon>
        <taxon>Bacteroidota</taxon>
        <taxon>Sphingobacteriia</taxon>
        <taxon>Sphingobacteriales</taxon>
        <taxon>Sphingobacteriaceae</taxon>
        <taxon>Anseongella</taxon>
    </lineage>
</organism>
<keyword evidence="3" id="KW-1185">Reference proteome</keyword>
<evidence type="ECO:0000313" key="2">
    <source>
        <dbReference type="EMBL" id="TCS83956.1"/>
    </source>
</evidence>
<accession>A0A4R3KKV4</accession>
<sequence length="176" mass="19316">MKTTIVEGGKKRGADNGAVAGNGKMSGGTGKVNGMPVSTAFYQEGKKEESARTDGAVPAEGAAKAESKVPLKQGRPVLNLESTIQLVEELHRRKRQWDRLIQTIDNLAAFEVAQLDDAEEKGDNPYQNSVLVIEDDERRRFDTKNRVIIQAVAEFIRLLCAERLADIEAEIVIPAR</sequence>
<comment type="caution">
    <text evidence="2">The sequence shown here is derived from an EMBL/GenBank/DDBJ whole genome shotgun (WGS) entry which is preliminary data.</text>
</comment>
<dbReference type="AlphaFoldDB" id="A0A4R3KKV4"/>
<proteinExistence type="predicted"/>